<keyword evidence="5" id="KW-1003">Cell membrane</keyword>
<dbReference type="STRING" id="1304275.C41B8_01555"/>
<evidence type="ECO:0000256" key="4">
    <source>
        <dbReference type="ARBA" id="ARBA00020585"/>
    </source>
</evidence>
<dbReference type="PANTHER" id="PTHR43867:SF5">
    <property type="entry name" value="GLUCANS BIOSYNTHESIS GLUCOSYLTRANSFERASE H"/>
    <property type="match status" value="1"/>
</dbReference>
<dbReference type="GO" id="GO:0016758">
    <property type="term" value="F:hexosyltransferase activity"/>
    <property type="evidence" value="ECO:0007669"/>
    <property type="project" value="TreeGrafter"/>
</dbReference>
<dbReference type="eggNOG" id="COG2943">
    <property type="taxonomic scope" value="Bacteria"/>
</dbReference>
<dbReference type="Gene3D" id="3.90.550.10">
    <property type="entry name" value="Spore Coat Polysaccharide Biosynthesis Protein SpsA, Chain A"/>
    <property type="match status" value="1"/>
</dbReference>
<keyword evidence="7" id="KW-0328">Glycosyltransferase</keyword>
<dbReference type="RefSeq" id="WP_037333009.1">
    <property type="nucleotide sequence ID" value="NZ_APNK01000001.1"/>
</dbReference>
<dbReference type="InterPro" id="IPR029044">
    <property type="entry name" value="Nucleotide-diphossugar_trans"/>
</dbReference>
<feature type="transmembrane region" description="Helical" evidence="12">
    <location>
        <begin position="501"/>
        <end position="519"/>
    </location>
</feature>
<comment type="caution">
    <text evidence="14">The sequence shown here is derived from an EMBL/GenBank/DDBJ whole genome shotgun (WGS) entry which is preliminary data.</text>
</comment>
<feature type="transmembrane region" description="Helical" evidence="12">
    <location>
        <begin position="438"/>
        <end position="456"/>
    </location>
</feature>
<organism evidence="14 15">
    <name type="scientific">Salinisphaera hydrothermalis (strain C41B8)</name>
    <dbReference type="NCBI Taxonomy" id="1304275"/>
    <lineage>
        <taxon>Bacteria</taxon>
        <taxon>Pseudomonadati</taxon>
        <taxon>Pseudomonadota</taxon>
        <taxon>Gammaproteobacteria</taxon>
        <taxon>Salinisphaerales</taxon>
        <taxon>Salinisphaeraceae</taxon>
        <taxon>Salinisphaera</taxon>
    </lineage>
</organism>
<feature type="domain" description="Glycosyltransferase 2-like" evidence="13">
    <location>
        <begin position="199"/>
        <end position="415"/>
    </location>
</feature>
<keyword evidence="11 12" id="KW-0472">Membrane</keyword>
<evidence type="ECO:0000256" key="8">
    <source>
        <dbReference type="ARBA" id="ARBA00022679"/>
    </source>
</evidence>
<feature type="transmembrane region" description="Helical" evidence="12">
    <location>
        <begin position="44"/>
        <end position="69"/>
    </location>
</feature>
<feature type="transmembrane region" description="Helical" evidence="12">
    <location>
        <begin position="374"/>
        <end position="396"/>
    </location>
</feature>
<protein>
    <recommendedName>
        <fullName evidence="4">Glucans biosynthesis glucosyltransferase H</fullName>
    </recommendedName>
</protein>
<evidence type="ECO:0000313" key="14">
    <source>
        <dbReference type="EMBL" id="KEZ79394.1"/>
    </source>
</evidence>
<dbReference type="NCBIfam" id="NF003962">
    <property type="entry name" value="PRK05454.2-5"/>
    <property type="match status" value="1"/>
</dbReference>
<evidence type="ECO:0000256" key="6">
    <source>
        <dbReference type="ARBA" id="ARBA00022519"/>
    </source>
</evidence>
<evidence type="ECO:0000259" key="13">
    <source>
        <dbReference type="Pfam" id="PF13632"/>
    </source>
</evidence>
<comment type="similarity">
    <text evidence="3">Belongs to the glycosyltransferase 2 family. OpgH subfamily.</text>
</comment>
<feature type="transmembrane region" description="Helical" evidence="12">
    <location>
        <begin position="525"/>
        <end position="545"/>
    </location>
</feature>
<comment type="pathway">
    <text evidence="2">Glycan metabolism; osmoregulated periplasmic glucan (OPG) biosynthesis.</text>
</comment>
<dbReference type="PANTHER" id="PTHR43867">
    <property type="entry name" value="CELLULOSE SYNTHASE CATALYTIC SUBUNIT A [UDP-FORMING]"/>
    <property type="match status" value="1"/>
</dbReference>
<evidence type="ECO:0000256" key="7">
    <source>
        <dbReference type="ARBA" id="ARBA00022676"/>
    </source>
</evidence>
<evidence type="ECO:0000256" key="9">
    <source>
        <dbReference type="ARBA" id="ARBA00022692"/>
    </source>
</evidence>
<keyword evidence="9 12" id="KW-0812">Transmembrane</keyword>
<dbReference type="InterPro" id="IPR001173">
    <property type="entry name" value="Glyco_trans_2-like"/>
</dbReference>
<dbReference type="Proteomes" id="UP000028302">
    <property type="component" value="Unassembled WGS sequence"/>
</dbReference>
<dbReference type="OrthoDB" id="9775281at2"/>
<comment type="subcellular location">
    <subcellularLocation>
        <location evidence="1">Cell inner membrane</location>
        <topology evidence="1">Multi-pass membrane protein</topology>
    </subcellularLocation>
</comment>
<evidence type="ECO:0000313" key="15">
    <source>
        <dbReference type="Proteomes" id="UP000028302"/>
    </source>
</evidence>
<evidence type="ECO:0000256" key="5">
    <source>
        <dbReference type="ARBA" id="ARBA00022475"/>
    </source>
</evidence>
<evidence type="ECO:0000256" key="11">
    <source>
        <dbReference type="ARBA" id="ARBA00023136"/>
    </source>
</evidence>
<dbReference type="NCBIfam" id="NF003958">
    <property type="entry name" value="PRK05454.2-1"/>
    <property type="match status" value="1"/>
</dbReference>
<keyword evidence="8 14" id="KW-0808">Transferase</keyword>
<dbReference type="Pfam" id="PF13632">
    <property type="entry name" value="Glyco_trans_2_3"/>
    <property type="match status" value="1"/>
</dbReference>
<dbReference type="GO" id="GO:0005886">
    <property type="term" value="C:plasma membrane"/>
    <property type="evidence" value="ECO:0007669"/>
    <property type="project" value="UniProtKB-SubCell"/>
</dbReference>
<evidence type="ECO:0000256" key="3">
    <source>
        <dbReference type="ARBA" id="ARBA00009337"/>
    </source>
</evidence>
<dbReference type="PATRIC" id="fig|1304275.5.peg.316"/>
<feature type="transmembrane region" description="Helical" evidence="12">
    <location>
        <begin position="462"/>
        <end position="481"/>
    </location>
</feature>
<dbReference type="SUPFAM" id="SSF53448">
    <property type="entry name" value="Nucleotide-diphospho-sugar transferases"/>
    <property type="match status" value="1"/>
</dbReference>
<keyword evidence="15" id="KW-1185">Reference proteome</keyword>
<keyword evidence="10 12" id="KW-1133">Transmembrane helix</keyword>
<evidence type="ECO:0000256" key="1">
    <source>
        <dbReference type="ARBA" id="ARBA00004429"/>
    </source>
</evidence>
<evidence type="ECO:0000256" key="2">
    <source>
        <dbReference type="ARBA" id="ARBA00005001"/>
    </source>
</evidence>
<dbReference type="EMBL" id="APNK01000001">
    <property type="protein sequence ID" value="KEZ79394.1"/>
    <property type="molecule type" value="Genomic_DNA"/>
</dbReference>
<evidence type="ECO:0000256" key="10">
    <source>
        <dbReference type="ARBA" id="ARBA00022989"/>
    </source>
</evidence>
<reference evidence="14 15" key="1">
    <citation type="submission" date="2013-03" db="EMBL/GenBank/DDBJ databases">
        <title>Salinisphaera hydrothermalis C41B8 Genome Sequencing.</title>
        <authorList>
            <person name="Li C."/>
            <person name="Lai Q."/>
            <person name="Shao Z."/>
        </authorList>
    </citation>
    <scope>NUCLEOTIDE SEQUENCE [LARGE SCALE GENOMIC DNA]</scope>
    <source>
        <strain evidence="14 15">C41B8</strain>
    </source>
</reference>
<dbReference type="AlphaFoldDB" id="A0A084IRR0"/>
<feature type="transmembrane region" description="Helical" evidence="12">
    <location>
        <begin position="408"/>
        <end position="431"/>
    </location>
</feature>
<keyword evidence="6" id="KW-0997">Cell inner membrane</keyword>
<name>A0A084IRR0_SALHC</name>
<proteinExistence type="inferred from homology"/>
<accession>A0A084IRR0</accession>
<sequence length="579" mass="62231">MSASVAIRRRRRFVVALNAATLAVAFAAMASLLCADGLTLAEAVIGLGLMLSMPYTVLGFWNAVIGLVLRHGWPETVDAMPGVAELTTAAAPPVPDGHTVLVVTLRNETPAPVFERLARMRESLAAIGVIHRFTFAVLSDSDAPDVIAAEQAEFRAFAAGAATDEAAPFYRRRERNTGYKAGNIAEFLDDRGAAFEYFIPLDADSLMSGEVIVRLVGVMQARPTIGILQSLVVGMPSESGFARVFQFGMRHAMRAFTTGAAWWTADCGSYWGHNAVIRVAPFRAYCRLPELSGRPPLGGAILSHDQVEAAFMRRAGYEVRVVPVETDSYEINPPTLLDFIRRELRWCQGNMQYLRLLTTPGLEPVSRFQLVQAIGMYLAPAAWIAMIAASCIGGVLGDLSLGSVTLGLTLFVAVFGLAIAPKIAGVIDVLLSHRGTARYGGALLFAASVAVELLWSTLIAPVVALSITLFLLGLLFGRTVAWGGQNRDRLDIPWRDAWPPLVPHTLAGIAVATTLWIAAGAGAALWAAPIIIGPTMAVPLTVWSGRRTVGAVMQRRRLCLIPEERDRPAVLAARRADVA</sequence>
<gene>
    <name evidence="14" type="ORF">C41B8_01555</name>
</gene>
<dbReference type="InterPro" id="IPR050321">
    <property type="entry name" value="Glycosyltr_2/OpgH_subfam"/>
</dbReference>
<evidence type="ECO:0000256" key="12">
    <source>
        <dbReference type="SAM" id="Phobius"/>
    </source>
</evidence>